<dbReference type="PRINTS" id="PR00970">
    <property type="entry name" value="RIBTRNSFRASE"/>
</dbReference>
<gene>
    <name evidence="8" type="ORF">AALO_G00009430</name>
</gene>
<proteinExistence type="inferred from homology"/>
<evidence type="ECO:0000256" key="1">
    <source>
        <dbReference type="ARBA" id="ARBA00009558"/>
    </source>
</evidence>
<accession>A0AAV6HFU2</accession>
<dbReference type="GO" id="GO:0003950">
    <property type="term" value="F:NAD+ poly-ADP-ribosyltransferase activity"/>
    <property type="evidence" value="ECO:0007669"/>
    <property type="project" value="TreeGrafter"/>
</dbReference>
<dbReference type="EC" id="2.4.2.31" evidence="7"/>
<dbReference type="InterPro" id="IPR050999">
    <property type="entry name" value="ADP-ribosyltransferase_ARG"/>
</dbReference>
<dbReference type="InterPro" id="IPR000768">
    <property type="entry name" value="ART"/>
</dbReference>
<name>A0AAV6HFU2_9TELE</name>
<dbReference type="GO" id="GO:0016779">
    <property type="term" value="F:nucleotidyltransferase activity"/>
    <property type="evidence" value="ECO:0007669"/>
    <property type="project" value="UniProtKB-KW"/>
</dbReference>
<evidence type="ECO:0000313" key="9">
    <source>
        <dbReference type="Proteomes" id="UP000823561"/>
    </source>
</evidence>
<dbReference type="Gene3D" id="3.90.176.10">
    <property type="entry name" value="Toxin ADP-ribosyltransferase, Chain A, domain 1"/>
    <property type="match status" value="1"/>
</dbReference>
<dbReference type="GO" id="GO:0106274">
    <property type="term" value="F:NAD+-protein-arginine ADP-ribosyltransferase activity"/>
    <property type="evidence" value="ECO:0007669"/>
    <property type="project" value="UniProtKB-EC"/>
</dbReference>
<dbReference type="SUPFAM" id="SSF56399">
    <property type="entry name" value="ADP-ribosylation"/>
    <property type="match status" value="1"/>
</dbReference>
<evidence type="ECO:0000256" key="2">
    <source>
        <dbReference type="ARBA" id="ARBA00022676"/>
    </source>
</evidence>
<dbReference type="PROSITE" id="PS51996">
    <property type="entry name" value="TR_MART"/>
    <property type="match status" value="1"/>
</dbReference>
<comment type="caution">
    <text evidence="8">The sequence shown here is derived from an EMBL/GenBank/DDBJ whole genome shotgun (WGS) entry which is preliminary data.</text>
</comment>
<evidence type="ECO:0000256" key="4">
    <source>
        <dbReference type="ARBA" id="ARBA00022695"/>
    </source>
</evidence>
<comment type="catalytic activity">
    <reaction evidence="6 7">
        <text>L-arginyl-[protein] + NAD(+) = N(omega)-(ADP-D-ribosyl)-L-arginyl-[protein] + nicotinamide + H(+)</text>
        <dbReference type="Rhea" id="RHEA:19149"/>
        <dbReference type="Rhea" id="RHEA-COMP:10532"/>
        <dbReference type="Rhea" id="RHEA-COMP:15087"/>
        <dbReference type="ChEBI" id="CHEBI:15378"/>
        <dbReference type="ChEBI" id="CHEBI:17154"/>
        <dbReference type="ChEBI" id="CHEBI:29965"/>
        <dbReference type="ChEBI" id="CHEBI:57540"/>
        <dbReference type="ChEBI" id="CHEBI:142554"/>
        <dbReference type="EC" id="2.4.2.31"/>
    </reaction>
</comment>
<comment type="similarity">
    <text evidence="1 7">Belongs to the Arg-specific ADP-ribosyltransferase family.</text>
</comment>
<keyword evidence="7" id="KW-0520">NAD</keyword>
<evidence type="ECO:0000256" key="5">
    <source>
        <dbReference type="ARBA" id="ARBA00022857"/>
    </source>
</evidence>
<evidence type="ECO:0000313" key="8">
    <source>
        <dbReference type="EMBL" id="KAG5285959.1"/>
    </source>
</evidence>
<dbReference type="Pfam" id="PF01129">
    <property type="entry name" value="ART"/>
    <property type="match status" value="1"/>
</dbReference>
<keyword evidence="2 7" id="KW-0328">Glycosyltransferase</keyword>
<dbReference type="PANTHER" id="PTHR10339:SF27">
    <property type="entry name" value="NAD(P)(+)--ARGININE ADP-RIBOSYLTRANSFERASE"/>
    <property type="match status" value="1"/>
</dbReference>
<reference evidence="8 9" key="1">
    <citation type="submission" date="2020-10" db="EMBL/GenBank/DDBJ databases">
        <title>Chromosome-scale genome assembly of the Allis shad, Alosa alosa.</title>
        <authorList>
            <person name="Margot Z."/>
            <person name="Christophe K."/>
            <person name="Cabau C."/>
            <person name="Louis A."/>
            <person name="Berthelot C."/>
            <person name="Parey E."/>
            <person name="Roest Crollius H."/>
            <person name="Montfort J."/>
            <person name="Robinson-Rechavi M."/>
            <person name="Bucao C."/>
            <person name="Bouchez O."/>
            <person name="Gislard M."/>
            <person name="Lluch J."/>
            <person name="Milhes M."/>
            <person name="Lampietro C."/>
            <person name="Lopez Roques C."/>
            <person name="Donnadieu C."/>
            <person name="Braasch I."/>
            <person name="Desvignes T."/>
            <person name="Postlethwait J."/>
            <person name="Bobe J."/>
            <person name="Guiguen Y."/>
        </authorList>
    </citation>
    <scope>NUCLEOTIDE SEQUENCE [LARGE SCALE GENOMIC DNA]</scope>
    <source>
        <strain evidence="8">M-15738</strain>
        <tissue evidence="8">Blood</tissue>
    </source>
</reference>
<keyword evidence="9" id="KW-1185">Reference proteome</keyword>
<evidence type="ECO:0000256" key="7">
    <source>
        <dbReference type="RuleBase" id="RU361228"/>
    </source>
</evidence>
<dbReference type="Proteomes" id="UP000823561">
    <property type="component" value="Chromosome 1"/>
</dbReference>
<evidence type="ECO:0000256" key="3">
    <source>
        <dbReference type="ARBA" id="ARBA00022679"/>
    </source>
</evidence>
<dbReference type="AlphaFoldDB" id="A0AAV6HFU2"/>
<protein>
    <recommendedName>
        <fullName evidence="7">NAD(P)(+)--arginine ADP-ribosyltransferase</fullName>
        <ecNumber evidence="7">2.4.2.31</ecNumber>
    </recommendedName>
    <alternativeName>
        <fullName evidence="7">Mono(ADP-ribosyl)transferase</fullName>
    </alternativeName>
</protein>
<evidence type="ECO:0000256" key="6">
    <source>
        <dbReference type="ARBA" id="ARBA00047597"/>
    </source>
</evidence>
<sequence>MVLQLYWVTMAGWEMWYTSLVLFATVTHKVSSNSFEMDLAPNAVDDAYSACREQMLQKILAKDGGILQTELDNSSEFKSAWDGSKGCVELISGGQHEHTRALQSFSNSRKLFKKVNGAVKTNGGNVDDYTNKFQFKSLHFLMMDAMRLLKNGTNCRTVYSSTFDDINAVKGAEVRFGAFVSANADRSFTEEGCTDGGTLFNITTCSLINLENRVCALDEVSMLISPVELFKVVDVKSKTDCNREIVLTSLGFKSDHDCYLFPRVATPTAHTTSATTDSSDIGSSTQWMSSRGVVLLTTLLSMCSIFLAL</sequence>
<keyword evidence="3 7" id="KW-0808">Transferase</keyword>
<keyword evidence="5 7" id="KW-0521">NADP</keyword>
<keyword evidence="4" id="KW-0548">Nucleotidyltransferase</keyword>
<dbReference type="EMBL" id="JADWDJ010000001">
    <property type="protein sequence ID" value="KAG5285959.1"/>
    <property type="molecule type" value="Genomic_DNA"/>
</dbReference>
<dbReference type="PANTHER" id="PTHR10339">
    <property type="entry name" value="ADP-RIBOSYLTRANSFERASE"/>
    <property type="match status" value="1"/>
</dbReference>
<organism evidence="8 9">
    <name type="scientific">Alosa alosa</name>
    <name type="common">allis shad</name>
    <dbReference type="NCBI Taxonomy" id="278164"/>
    <lineage>
        <taxon>Eukaryota</taxon>
        <taxon>Metazoa</taxon>
        <taxon>Chordata</taxon>
        <taxon>Craniata</taxon>
        <taxon>Vertebrata</taxon>
        <taxon>Euteleostomi</taxon>
        <taxon>Actinopterygii</taxon>
        <taxon>Neopterygii</taxon>
        <taxon>Teleostei</taxon>
        <taxon>Clupei</taxon>
        <taxon>Clupeiformes</taxon>
        <taxon>Clupeoidei</taxon>
        <taxon>Clupeidae</taxon>
        <taxon>Alosa</taxon>
    </lineage>
</organism>